<feature type="compositionally biased region" description="Polar residues" evidence="1">
    <location>
        <begin position="30"/>
        <end position="54"/>
    </location>
</feature>
<dbReference type="OrthoDB" id="3067443at2759"/>
<accession>A0A5N5DG44</accession>
<sequence>MAYPFLLNIPIPGHKQDEEKVPSVPDDGRASSTNGNPYQGSLGRTPNEQQTRSSAAARKHELTPGFMDQDTSNEPLARTENFDKLVSSEGSTHGMATKSCAKHGEEKTVIDLTESDGEGEEGATPATMVSSNPSSQLPGCASPAIRIKSESTPDPEAPPQNISEPQKIKPDPEDPGTEGSHLGSDISTSRGTKRPADQTSEGELEDKKPPSRKRGRPAKEPPPPIYIATTKRAPGTSDIPGAPAIDDSVLSKIKKCFERAEHENASEAEARAAMFLAGKMMRQYNVEKAEVMQHKTPEEQAQCAGSSEVTIERRDGTKVPIPIRQWVSDLASAMRRFFDVKCYSSTPKDRFMVRWVFYGIAQNTASAALAFEKIYNLIMDWARFKTGIAVTNSYCLGIADQLYRDAKKEKEEEMKKAKEAEAEELANREKEEQLQREKELERLQPTVEDEPDPEPTENNNSERPFDFEMDDTGLEADLDACSDLESTHSESGGPMNMDTTTPQDNGKEDENESDDDEPDFIHDDDENTDQHLCDTDKVIDDLVQNMNKRSSISPLRVPRQPSPQLAPPSPKPTTPSARESPEPEPHWKSAMQLMLFRDTAAKIADDFLKAKNQKLGRPRRRGAKPKDAKAFREGRKDAKKIDVRQKALEDKKQEIKEEDDG</sequence>
<evidence type="ECO:0000256" key="1">
    <source>
        <dbReference type="SAM" id="MobiDB-lite"/>
    </source>
</evidence>
<feature type="domain" description="DUF2786" evidence="2">
    <location>
        <begin position="249"/>
        <end position="287"/>
    </location>
</feature>
<dbReference type="Pfam" id="PF23771">
    <property type="entry name" value="DUF7168"/>
    <property type="match status" value="1"/>
</dbReference>
<evidence type="ECO:0000313" key="4">
    <source>
        <dbReference type="EMBL" id="KAB2576798.1"/>
    </source>
</evidence>
<feature type="compositionally biased region" description="Basic residues" evidence="1">
    <location>
        <begin position="611"/>
        <end position="623"/>
    </location>
</feature>
<dbReference type="Proteomes" id="UP000325902">
    <property type="component" value="Unassembled WGS sequence"/>
</dbReference>
<evidence type="ECO:0000313" key="5">
    <source>
        <dbReference type="Proteomes" id="UP000325902"/>
    </source>
</evidence>
<feature type="compositionally biased region" description="Pro residues" evidence="1">
    <location>
        <begin position="560"/>
        <end position="573"/>
    </location>
</feature>
<reference evidence="4 5" key="1">
    <citation type="journal article" date="2019" name="Sci. Rep.">
        <title>A multi-omics analysis of the grapevine pathogen Lasiodiplodia theobromae reveals that temperature affects the expression of virulence- and pathogenicity-related genes.</title>
        <authorList>
            <person name="Felix C."/>
            <person name="Meneses R."/>
            <person name="Goncalves M.F.M."/>
            <person name="Tilleman L."/>
            <person name="Duarte A.S."/>
            <person name="Jorrin-Novo J.V."/>
            <person name="Van de Peer Y."/>
            <person name="Deforce D."/>
            <person name="Van Nieuwerburgh F."/>
            <person name="Esteves A.C."/>
            <person name="Alves A."/>
        </authorList>
    </citation>
    <scope>NUCLEOTIDE SEQUENCE [LARGE SCALE GENOMIC DNA]</scope>
    <source>
        <strain evidence="4 5">LA-SOL3</strain>
    </source>
</reference>
<dbReference type="AlphaFoldDB" id="A0A5N5DG44"/>
<keyword evidence="5" id="KW-1185">Reference proteome</keyword>
<dbReference type="InterPro" id="IPR024498">
    <property type="entry name" value="DUF2786"/>
</dbReference>
<feature type="compositionally biased region" description="Basic and acidic residues" evidence="1">
    <location>
        <begin position="528"/>
        <end position="540"/>
    </location>
</feature>
<proteinExistence type="predicted"/>
<organism evidence="4 5">
    <name type="scientific">Lasiodiplodia theobromae</name>
    <dbReference type="NCBI Taxonomy" id="45133"/>
    <lineage>
        <taxon>Eukaryota</taxon>
        <taxon>Fungi</taxon>
        <taxon>Dikarya</taxon>
        <taxon>Ascomycota</taxon>
        <taxon>Pezizomycotina</taxon>
        <taxon>Dothideomycetes</taxon>
        <taxon>Dothideomycetes incertae sedis</taxon>
        <taxon>Botryosphaeriales</taxon>
        <taxon>Botryosphaeriaceae</taxon>
        <taxon>Lasiodiplodia</taxon>
    </lineage>
</organism>
<feature type="compositionally biased region" description="Basic and acidic residues" evidence="1">
    <location>
        <begin position="624"/>
        <end position="655"/>
    </location>
</feature>
<feature type="region of interest" description="Disordered" evidence="1">
    <location>
        <begin position="414"/>
        <end position="589"/>
    </location>
</feature>
<feature type="compositionally biased region" description="Basic and acidic residues" evidence="1">
    <location>
        <begin position="14"/>
        <end position="29"/>
    </location>
</feature>
<feature type="compositionally biased region" description="Basic and acidic residues" evidence="1">
    <location>
        <begin position="414"/>
        <end position="442"/>
    </location>
</feature>
<protein>
    <submittedName>
        <fullName evidence="4">Uncharacterized protein</fullName>
    </submittedName>
</protein>
<feature type="domain" description="DUF7168" evidence="3">
    <location>
        <begin position="309"/>
        <end position="432"/>
    </location>
</feature>
<feature type="compositionally biased region" description="Polar residues" evidence="1">
    <location>
        <begin position="544"/>
        <end position="553"/>
    </location>
</feature>
<feature type="compositionally biased region" description="Acidic residues" evidence="1">
    <location>
        <begin position="507"/>
        <end position="527"/>
    </location>
</feature>
<name>A0A5N5DG44_9PEZI</name>
<dbReference type="Pfam" id="PF10979">
    <property type="entry name" value="DUF2786"/>
    <property type="match status" value="1"/>
</dbReference>
<feature type="compositionally biased region" description="Polar residues" evidence="1">
    <location>
        <begin position="127"/>
        <end position="137"/>
    </location>
</feature>
<comment type="caution">
    <text evidence="4">The sequence shown here is derived from an EMBL/GenBank/DDBJ whole genome shotgun (WGS) entry which is preliminary data.</text>
</comment>
<gene>
    <name evidence="4" type="ORF">DBV05_g4556</name>
</gene>
<feature type="compositionally biased region" description="Acidic residues" evidence="1">
    <location>
        <begin position="467"/>
        <end position="482"/>
    </location>
</feature>
<dbReference type="InterPro" id="IPR055592">
    <property type="entry name" value="DUF7168"/>
</dbReference>
<evidence type="ECO:0000259" key="3">
    <source>
        <dbReference type="Pfam" id="PF23771"/>
    </source>
</evidence>
<evidence type="ECO:0000259" key="2">
    <source>
        <dbReference type="Pfam" id="PF10979"/>
    </source>
</evidence>
<feature type="region of interest" description="Disordered" evidence="1">
    <location>
        <begin position="1"/>
        <end position="244"/>
    </location>
</feature>
<dbReference type="EMBL" id="VCHE01000021">
    <property type="protein sequence ID" value="KAB2576798.1"/>
    <property type="molecule type" value="Genomic_DNA"/>
</dbReference>
<feature type="region of interest" description="Disordered" evidence="1">
    <location>
        <begin position="609"/>
        <end position="661"/>
    </location>
</feature>